<gene>
    <name evidence="8" type="ORF">GCM10023307_02700</name>
</gene>
<dbReference type="PROSITE" id="PS51471">
    <property type="entry name" value="FE2OG_OXY"/>
    <property type="match status" value="1"/>
</dbReference>
<keyword evidence="6" id="KW-0408">Iron</keyword>
<keyword evidence="3" id="KW-0847">Vitamin C</keyword>
<evidence type="ECO:0000313" key="8">
    <source>
        <dbReference type="EMBL" id="GAA4781715.1"/>
    </source>
</evidence>
<evidence type="ECO:0000313" key="9">
    <source>
        <dbReference type="Proteomes" id="UP001499959"/>
    </source>
</evidence>
<evidence type="ECO:0000256" key="4">
    <source>
        <dbReference type="ARBA" id="ARBA00022964"/>
    </source>
</evidence>
<dbReference type="Pfam" id="PF13640">
    <property type="entry name" value="2OG-FeII_Oxy_3"/>
    <property type="match status" value="1"/>
</dbReference>
<keyword evidence="2" id="KW-0479">Metal-binding</keyword>
<evidence type="ECO:0000256" key="5">
    <source>
        <dbReference type="ARBA" id="ARBA00023002"/>
    </source>
</evidence>
<evidence type="ECO:0000256" key="3">
    <source>
        <dbReference type="ARBA" id="ARBA00022896"/>
    </source>
</evidence>
<dbReference type="Gene3D" id="2.60.120.620">
    <property type="entry name" value="q2cbj1_9rhob like domain"/>
    <property type="match status" value="1"/>
</dbReference>
<comment type="cofactor">
    <cofactor evidence="1">
        <name>L-ascorbate</name>
        <dbReference type="ChEBI" id="CHEBI:38290"/>
    </cofactor>
</comment>
<evidence type="ECO:0000259" key="7">
    <source>
        <dbReference type="PROSITE" id="PS51471"/>
    </source>
</evidence>
<dbReference type="Proteomes" id="UP001499959">
    <property type="component" value="Unassembled WGS sequence"/>
</dbReference>
<protein>
    <submittedName>
        <fullName evidence="8">2OG-Fe(II) oxygenase</fullName>
    </submittedName>
</protein>
<dbReference type="InterPro" id="IPR006620">
    <property type="entry name" value="Pro_4_hyd_alph"/>
</dbReference>
<keyword evidence="4" id="KW-0223">Dioxygenase</keyword>
<dbReference type="PANTHER" id="PTHR12907">
    <property type="entry name" value="EGL NINE HOMOLOG-RELATED"/>
    <property type="match status" value="1"/>
</dbReference>
<evidence type="ECO:0000256" key="2">
    <source>
        <dbReference type="ARBA" id="ARBA00022723"/>
    </source>
</evidence>
<feature type="domain" description="Fe2OG dioxygenase" evidence="7">
    <location>
        <begin position="111"/>
        <end position="206"/>
    </location>
</feature>
<accession>A0ABP9AI32</accession>
<comment type="caution">
    <text evidence="8">The sequence shown here is derived from an EMBL/GenBank/DDBJ whole genome shotgun (WGS) entry which is preliminary data.</text>
</comment>
<keyword evidence="5" id="KW-0560">Oxidoreductase</keyword>
<dbReference type="EMBL" id="BAABJE010000001">
    <property type="protein sequence ID" value="GAA4781715.1"/>
    <property type="molecule type" value="Genomic_DNA"/>
</dbReference>
<keyword evidence="9" id="KW-1185">Reference proteome</keyword>
<evidence type="ECO:0000256" key="1">
    <source>
        <dbReference type="ARBA" id="ARBA00001961"/>
    </source>
</evidence>
<dbReference type="SMART" id="SM00702">
    <property type="entry name" value="P4Hc"/>
    <property type="match status" value="1"/>
</dbReference>
<sequence>MIALPVLSADDFSRAPDALADALSGCGACRILGWPDPSLRCELRGDLKRLQAAGALSRAAVGRSDGRALRDDIRGDATLWLDDPRCGAPARAFLARMDEVRIALNRTLYLGLSECEAHYAAYPPGGGYARHRDRFRDSDARVVSWVSYLNDDDWHDDDGGALRLHLHDGAGDVSPAGGSICFMSELEHEVLPSMRERLSIACWMRRRERDPS</sequence>
<organism evidence="8 9">
    <name type="scientific">Lysobacter hankyongensis</name>
    <dbReference type="NCBI Taxonomy" id="1176535"/>
    <lineage>
        <taxon>Bacteria</taxon>
        <taxon>Pseudomonadati</taxon>
        <taxon>Pseudomonadota</taxon>
        <taxon>Gammaproteobacteria</taxon>
        <taxon>Lysobacterales</taxon>
        <taxon>Lysobacteraceae</taxon>
        <taxon>Lysobacter</taxon>
    </lineage>
</organism>
<dbReference type="InterPro" id="IPR051559">
    <property type="entry name" value="HIF_prolyl_hydroxylases"/>
</dbReference>
<name>A0ABP9AI32_9GAMM</name>
<dbReference type="InterPro" id="IPR005123">
    <property type="entry name" value="Oxoglu/Fe-dep_dioxygenase_dom"/>
</dbReference>
<proteinExistence type="predicted"/>
<reference evidence="9" key="1">
    <citation type="journal article" date="2019" name="Int. J. Syst. Evol. Microbiol.">
        <title>The Global Catalogue of Microorganisms (GCM) 10K type strain sequencing project: providing services to taxonomists for standard genome sequencing and annotation.</title>
        <authorList>
            <consortium name="The Broad Institute Genomics Platform"/>
            <consortium name="The Broad Institute Genome Sequencing Center for Infectious Disease"/>
            <person name="Wu L."/>
            <person name="Ma J."/>
        </authorList>
    </citation>
    <scope>NUCLEOTIDE SEQUENCE [LARGE SCALE GENOMIC DNA]</scope>
    <source>
        <strain evidence="9">JCM 18204</strain>
    </source>
</reference>
<evidence type="ECO:0000256" key="6">
    <source>
        <dbReference type="ARBA" id="ARBA00023004"/>
    </source>
</evidence>
<dbReference type="RefSeq" id="WP_345301474.1">
    <property type="nucleotide sequence ID" value="NZ_BAABJE010000001.1"/>
</dbReference>
<dbReference type="PANTHER" id="PTHR12907:SF26">
    <property type="entry name" value="HIF PROLYL HYDROXYLASE, ISOFORM C"/>
    <property type="match status" value="1"/>
</dbReference>
<dbReference type="InterPro" id="IPR044862">
    <property type="entry name" value="Pro_4_hyd_alph_FE2OG_OXY"/>
</dbReference>